<dbReference type="NCBIfam" id="NF038117">
    <property type="entry name" value="choice_anch_I"/>
    <property type="match status" value="1"/>
</dbReference>
<keyword evidence="3" id="KW-0732">Signal</keyword>
<evidence type="ECO:0000256" key="2">
    <source>
        <dbReference type="SAM" id="Phobius"/>
    </source>
</evidence>
<feature type="chain" id="PRO_5035264878" evidence="3">
    <location>
        <begin position="21"/>
        <end position="697"/>
    </location>
</feature>
<feature type="domain" description="Choice-of-anchor I" evidence="5">
    <location>
        <begin position="40"/>
        <end position="516"/>
    </location>
</feature>
<keyword evidence="2" id="KW-0472">Membrane</keyword>
<sequence>MKNVCLLLFSLMAFLCFVSAGTPISLSVKGTYATGIFDDSAAEIVAFDAATDRLFVVNGASGAVDVLNISDPANPTLAFTIDISSYGDQANSVAVHNGTVAVAVAADPKTDNGVVVFFNTGGTFQSQVTVGALPDMLTFTPDGGKVLVANEGEPSDDITTDPEGSISIIDLSGGVASLTQGNVTTAGFTAFNGQTLDASIRIFTPGATVAQDLEPEYIAVSADSATAWVALQENNAVAVVDVNAGTVTSLIGLGFKDHSVAGNGIDASNRDDAINIANYPVFGMFQPDAMVAFESGGQTYLFTANEGDSRDYGGFSEEERVGDLTLDPTAFPNAATLQENENLGRLKITTTLGDTDNDMDYDELYAYGARSFSVWNGATGALVYDSGDDLEVLTSTQLANNFNSNNDDNDSFDSRSDDKGPEPEGVAVGQIAGVNYGFVGLERVGGIAMYNLATPTAPAFVTYINNRDFSADAETAAAGDLGPEGLTFISAADSPTLIPMLAVGNEVSGTTTLFEVGLACATPTVDLAPVGQNGITINGSYDCAYDVLITQPGGASSIQRVLVGAGGTATIDMMITDGLQVEAGAPGSLCAEPRISNLGAIGTTGLTVSGTAGCSYDVRITNADGTVTVERVTIGDNGTAELNVLIQPDALYEVGQAGAGNFGGAVQTVPTLGEWALIAMVLLMMGSVIYFRRRHAA</sequence>
<evidence type="ECO:0000256" key="3">
    <source>
        <dbReference type="SAM" id="SignalP"/>
    </source>
</evidence>
<dbReference type="Pfam" id="PF22494">
    <property type="entry name" value="choice_anch_I"/>
    <property type="match status" value="1"/>
</dbReference>
<comment type="caution">
    <text evidence="6">The sequence shown here is derived from an EMBL/GenBank/DDBJ whole genome shotgun (WGS) entry which is preliminary data.</text>
</comment>
<dbReference type="SUPFAM" id="SSF51004">
    <property type="entry name" value="C-terminal (heme d1) domain of cytochrome cd1-nitrite reductase"/>
    <property type="match status" value="1"/>
</dbReference>
<dbReference type="Gene3D" id="2.130.10.10">
    <property type="entry name" value="YVTN repeat-like/Quinoprotein amine dehydrogenase"/>
    <property type="match status" value="1"/>
</dbReference>
<dbReference type="InterPro" id="IPR055188">
    <property type="entry name" value="Choice_anch_I"/>
</dbReference>
<dbReference type="NCBIfam" id="TIGR04174">
    <property type="entry name" value="IPTL_CTERM"/>
    <property type="match status" value="1"/>
</dbReference>
<proteinExistence type="predicted"/>
<dbReference type="Proteomes" id="UP000664417">
    <property type="component" value="Unassembled WGS sequence"/>
</dbReference>
<gene>
    <name evidence="6" type="ORF">J3U88_12725</name>
</gene>
<accession>A0A8J7Q8E8</accession>
<dbReference type="InterPro" id="IPR011048">
    <property type="entry name" value="Haem_d1_sf"/>
</dbReference>
<name>A0A8J7Q8E8_9BACT</name>
<dbReference type="EMBL" id="JAFREP010000010">
    <property type="protein sequence ID" value="MBO1319329.1"/>
    <property type="molecule type" value="Genomic_DNA"/>
</dbReference>
<evidence type="ECO:0000256" key="1">
    <source>
        <dbReference type="SAM" id="MobiDB-lite"/>
    </source>
</evidence>
<dbReference type="Pfam" id="PF18203">
    <property type="entry name" value="IPTL-CTERM"/>
    <property type="match status" value="1"/>
</dbReference>
<dbReference type="PANTHER" id="PTHR46928:SF1">
    <property type="entry name" value="MESENCHYME-SPECIFIC CELL SURFACE GLYCOPROTEIN"/>
    <property type="match status" value="1"/>
</dbReference>
<reference evidence="6" key="1">
    <citation type="submission" date="2021-03" db="EMBL/GenBank/DDBJ databases">
        <authorList>
            <person name="Wang G."/>
        </authorList>
    </citation>
    <scope>NUCLEOTIDE SEQUENCE</scope>
    <source>
        <strain evidence="6">KCTC 12899</strain>
    </source>
</reference>
<feature type="transmembrane region" description="Helical" evidence="2">
    <location>
        <begin position="672"/>
        <end position="691"/>
    </location>
</feature>
<dbReference type="RefSeq" id="WP_207859150.1">
    <property type="nucleotide sequence ID" value="NZ_JAFREP010000010.1"/>
</dbReference>
<organism evidence="6 7">
    <name type="scientific">Acanthopleuribacter pedis</name>
    <dbReference type="NCBI Taxonomy" id="442870"/>
    <lineage>
        <taxon>Bacteria</taxon>
        <taxon>Pseudomonadati</taxon>
        <taxon>Acidobacteriota</taxon>
        <taxon>Holophagae</taxon>
        <taxon>Acanthopleuribacterales</taxon>
        <taxon>Acanthopleuribacteraceae</taxon>
        <taxon>Acanthopleuribacter</taxon>
    </lineage>
</organism>
<feature type="compositionally biased region" description="Basic and acidic residues" evidence="1">
    <location>
        <begin position="412"/>
        <end position="422"/>
    </location>
</feature>
<keyword evidence="2" id="KW-1133">Transmembrane helix</keyword>
<dbReference type="AlphaFoldDB" id="A0A8J7Q8E8"/>
<feature type="signal peptide" evidence="3">
    <location>
        <begin position="1"/>
        <end position="20"/>
    </location>
</feature>
<keyword evidence="7" id="KW-1185">Reference proteome</keyword>
<evidence type="ECO:0000259" key="4">
    <source>
        <dbReference type="Pfam" id="PF18203"/>
    </source>
</evidence>
<dbReference type="InterPro" id="IPR026442">
    <property type="entry name" value="IPTL_CTERM"/>
</dbReference>
<dbReference type="InterPro" id="IPR015943">
    <property type="entry name" value="WD40/YVTN_repeat-like_dom_sf"/>
</dbReference>
<evidence type="ECO:0000259" key="5">
    <source>
        <dbReference type="Pfam" id="PF22494"/>
    </source>
</evidence>
<dbReference type="PANTHER" id="PTHR46928">
    <property type="entry name" value="MESENCHYME-SPECIFIC CELL SURFACE GLYCOPROTEIN"/>
    <property type="match status" value="1"/>
</dbReference>
<feature type="region of interest" description="Disordered" evidence="1">
    <location>
        <begin position="400"/>
        <end position="426"/>
    </location>
</feature>
<keyword evidence="2" id="KW-0812">Transmembrane</keyword>
<protein>
    <submittedName>
        <fullName evidence="6">Choice-of-anchor I family protein</fullName>
    </submittedName>
</protein>
<feature type="domain" description="IPTL-CTERM protein sorting" evidence="4">
    <location>
        <begin position="669"/>
        <end position="694"/>
    </location>
</feature>
<evidence type="ECO:0000313" key="7">
    <source>
        <dbReference type="Proteomes" id="UP000664417"/>
    </source>
</evidence>
<dbReference type="InterPro" id="IPR052956">
    <property type="entry name" value="Mesenchyme-surface_protein"/>
</dbReference>
<evidence type="ECO:0000313" key="6">
    <source>
        <dbReference type="EMBL" id="MBO1319329.1"/>
    </source>
</evidence>